<organism evidence="1 2">
    <name type="scientific">Candidatus Nitrospira neomarina</name>
    <dbReference type="NCBI Taxonomy" id="3020899"/>
    <lineage>
        <taxon>Bacteria</taxon>
        <taxon>Pseudomonadati</taxon>
        <taxon>Nitrospirota</taxon>
        <taxon>Nitrospiria</taxon>
        <taxon>Nitrospirales</taxon>
        <taxon>Nitrospiraceae</taxon>
        <taxon>Nitrospira</taxon>
    </lineage>
</organism>
<dbReference type="Pfam" id="PF20660">
    <property type="entry name" value="DUF6812"/>
    <property type="match status" value="1"/>
</dbReference>
<evidence type="ECO:0000313" key="1">
    <source>
        <dbReference type="EMBL" id="WNM60664.1"/>
    </source>
</evidence>
<dbReference type="RefSeq" id="WP_312644452.1">
    <property type="nucleotide sequence ID" value="NZ_CP116968.1"/>
</dbReference>
<dbReference type="Proteomes" id="UP001302494">
    <property type="component" value="Chromosome"/>
</dbReference>
<dbReference type="AlphaFoldDB" id="A0AA96GLW7"/>
<sequence>MTQGKKTRIRVRSSLSSYVGDILIPPMRNRISDVLNDESVLFINLTDVLINDTEHSAFVALNKNQIESVIQLD</sequence>
<name>A0AA96GLW7_9BACT</name>
<protein>
    <submittedName>
        <fullName evidence="1">Uncharacterized protein</fullName>
    </submittedName>
</protein>
<gene>
    <name evidence="1" type="ORF">PQG83_12940</name>
</gene>
<dbReference type="EMBL" id="CP116968">
    <property type="protein sequence ID" value="WNM60664.1"/>
    <property type="molecule type" value="Genomic_DNA"/>
</dbReference>
<reference evidence="1 2" key="1">
    <citation type="submission" date="2023-01" db="EMBL/GenBank/DDBJ databases">
        <title>Cultivation and genomic characterization of new, ubiquitous marine nitrite-oxidizing bacteria from the Nitrospirales.</title>
        <authorList>
            <person name="Mueller A.J."/>
            <person name="Daebeler A."/>
            <person name="Herbold C.W."/>
            <person name="Kirkegaard R.H."/>
            <person name="Daims H."/>
        </authorList>
    </citation>
    <scope>NUCLEOTIDE SEQUENCE [LARGE SCALE GENOMIC DNA]</scope>
    <source>
        <strain evidence="1 2">DK</strain>
    </source>
</reference>
<accession>A0AA96GLW7</accession>
<keyword evidence="2" id="KW-1185">Reference proteome</keyword>
<dbReference type="KEGG" id="nneo:PQG83_12940"/>
<evidence type="ECO:0000313" key="2">
    <source>
        <dbReference type="Proteomes" id="UP001302494"/>
    </source>
</evidence>
<dbReference type="InterPro" id="IPR049210">
    <property type="entry name" value="DUF6812"/>
</dbReference>
<proteinExistence type="predicted"/>